<organism evidence="3 4">
    <name type="scientific">Hathewaya proteolytica DSM 3090</name>
    <dbReference type="NCBI Taxonomy" id="1121331"/>
    <lineage>
        <taxon>Bacteria</taxon>
        <taxon>Bacillati</taxon>
        <taxon>Bacillota</taxon>
        <taxon>Clostridia</taxon>
        <taxon>Eubacteriales</taxon>
        <taxon>Clostridiaceae</taxon>
        <taxon>Hathewaya</taxon>
    </lineage>
</organism>
<dbReference type="PANTHER" id="PTHR38133:SF1">
    <property type="entry name" value="SLR1429 PROTEIN"/>
    <property type="match status" value="1"/>
</dbReference>
<keyword evidence="1" id="KW-0479">Metal-binding</keyword>
<gene>
    <name evidence="3" type="ORF">SAMN02745248_02655</name>
</gene>
<dbReference type="GO" id="GO:0008270">
    <property type="term" value="F:zinc ion binding"/>
    <property type="evidence" value="ECO:0007669"/>
    <property type="project" value="UniProtKB-KW"/>
</dbReference>
<evidence type="ECO:0000313" key="4">
    <source>
        <dbReference type="Proteomes" id="UP000183952"/>
    </source>
</evidence>
<dbReference type="EMBL" id="FRAD01000032">
    <property type="protein sequence ID" value="SHK49001.1"/>
    <property type="molecule type" value="Genomic_DNA"/>
</dbReference>
<dbReference type="OrthoDB" id="188274at2"/>
<proteinExistence type="predicted"/>
<dbReference type="AlphaFoldDB" id="A0A1M6SWA3"/>
<name>A0A1M6SWA3_9CLOT</name>
<keyword evidence="1" id="KW-0863">Zinc-finger</keyword>
<protein>
    <recommendedName>
        <fullName evidence="2">SWIM-type domain-containing protein</fullName>
    </recommendedName>
</protein>
<evidence type="ECO:0000313" key="3">
    <source>
        <dbReference type="EMBL" id="SHK49001.1"/>
    </source>
</evidence>
<dbReference type="STRING" id="1121331.SAMN02745248_02655"/>
<evidence type="ECO:0000259" key="2">
    <source>
        <dbReference type="PROSITE" id="PS50966"/>
    </source>
</evidence>
<dbReference type="PROSITE" id="PS50966">
    <property type="entry name" value="ZF_SWIM"/>
    <property type="match status" value="1"/>
</dbReference>
<keyword evidence="1" id="KW-0862">Zinc</keyword>
<dbReference type="InterPro" id="IPR007527">
    <property type="entry name" value="Znf_SWIM"/>
</dbReference>
<keyword evidence="4" id="KW-1185">Reference proteome</keyword>
<reference evidence="3 4" key="1">
    <citation type="submission" date="2016-11" db="EMBL/GenBank/DDBJ databases">
        <authorList>
            <person name="Jaros S."/>
            <person name="Januszkiewicz K."/>
            <person name="Wedrychowicz H."/>
        </authorList>
    </citation>
    <scope>NUCLEOTIDE SEQUENCE [LARGE SCALE GENOMIC DNA]</scope>
    <source>
        <strain evidence="3 4">DSM 3090</strain>
    </source>
</reference>
<sequence length="238" mass="27420">MDNYGYFEYVPVEEKSEKAKKTLAKLKKTKPDICPVIIDGRSIASKYWGKAWNKNLESYADYSNRMGRGRSYVRNGAVLDLKIKEGKIEALVQGSRKKPYQVEITIDKLKPNKWKRIEETCKNKIDTMENLFSGKFPKEFDQFLSDSQSGLFPSINEIHFTCSCPDWASMCKHVAATLYGVGARLDEEPMLFFTLRGIDFQELLKKSVEDKMQSMFKNSGKKSERVIDENDLFDIFGI</sequence>
<dbReference type="RefSeq" id="WP_072904538.1">
    <property type="nucleotide sequence ID" value="NZ_FRAD01000032.1"/>
</dbReference>
<dbReference type="PANTHER" id="PTHR38133">
    <property type="entry name" value="SLR1429 PROTEIN"/>
    <property type="match status" value="1"/>
</dbReference>
<feature type="domain" description="SWIM-type" evidence="2">
    <location>
        <begin position="147"/>
        <end position="182"/>
    </location>
</feature>
<dbReference type="Proteomes" id="UP000183952">
    <property type="component" value="Unassembled WGS sequence"/>
</dbReference>
<accession>A0A1M6SWA3</accession>
<evidence type="ECO:0000256" key="1">
    <source>
        <dbReference type="PROSITE-ProRule" id="PRU00325"/>
    </source>
</evidence>